<dbReference type="AlphaFoldDB" id="A0A640S816"/>
<protein>
    <submittedName>
        <fullName evidence="1">ATP/GTP-binding protein</fullName>
    </submittedName>
</protein>
<accession>A0A640S816</accession>
<sequence>MRIPVRHIAGQVIWTRHGTCWALWRVEGSGHAQSSRTVKERRLRALESLVKQLRGEAMLLSLCPQVDPAEVVRRMTDGVDLAACERYAQLATRVWDQLERLELTSRTDWLAVPLPAGTKRQAAGMAIDAARAEMALQLGLLPAPVGAREEVRRLRQAQELAAAWPSTVALRPATEAEILWIYGHSARRGVLEPLLPEPEQYTGRRRGRGAAALGQVVLAEGALPTAEGGDDADVHRGRFGRRWLQVSTQWGESYQTILSLTEMPERFVFPGSEYLASLDEFGFPVDWVMRIKVTPGDAAEAKALRQAREVAGQAGEYEGETAGVPSRVLEAAEGMDEYRTALTSSKSEVEVQAMGALCVWGATPAEAEARAADLQTHFAGNDYTFTRPLGEQENLWYGMLPGARTPKVMASYAQVLLARDFAMAGAFGGSALGDAKGPLYGLQLAGGGTRPVLTDWSLGPRKAASASAAFIGELGGGKSVAMKTAVYGILAAGRKSDQPGSRGRAVIVDRTPQQEWVRFAQACPGTTQVITIDDQAQVSLDPLRTILDRAQAQRRTESFLTLLLGIAPMSDQGVALSEAIAAILAGPAPSMAALVGELQSRGKRDATSNAVARKLSSVARKDLARTIFDPTLPVVDTSRADAIVFATAGLALPKEHELSADRLATLEFEKVFGRATLYLIAALSREVCFANPHEFCVAVWDECWWLTSSPEGMSLLLELVRDGRKHDAGVFAGSHDGEDIGPKESAAGQVIRGLFPRKFLFRQTDVALARRGLAFLDLDPGDADLVELVTTGLSPVDVDDELRAQRAGECLHRDLYGRIGGMQIVVPADPEAEAAIHSDPAVQVAA</sequence>
<dbReference type="Gene3D" id="3.40.50.300">
    <property type="entry name" value="P-loop containing nucleotide triphosphate hydrolases"/>
    <property type="match status" value="1"/>
</dbReference>
<dbReference type="RefSeq" id="WP_159476371.1">
    <property type="nucleotide sequence ID" value="NZ_BAAATH010000025.1"/>
</dbReference>
<reference evidence="1 2" key="1">
    <citation type="submission" date="2019-12" db="EMBL/GenBank/DDBJ databases">
        <title>Whole genome shotgun sequence of Streptomyces caniferus NBRC 15389.</title>
        <authorList>
            <person name="Ichikawa N."/>
            <person name="Kimura A."/>
            <person name="Kitahashi Y."/>
            <person name="Komaki H."/>
            <person name="Tamura T."/>
        </authorList>
    </citation>
    <scope>NUCLEOTIDE SEQUENCE [LARGE SCALE GENOMIC DNA]</scope>
    <source>
        <strain evidence="1 2">NBRC 15389</strain>
    </source>
</reference>
<dbReference type="InterPro" id="IPR016628">
    <property type="entry name" value="ATPase_SAG2001_prd"/>
</dbReference>
<dbReference type="EMBL" id="BLIN01000004">
    <property type="protein sequence ID" value="GFE07198.1"/>
    <property type="molecule type" value="Genomic_DNA"/>
</dbReference>
<name>A0A640S816_9ACTN</name>
<dbReference type="Pfam" id="PF12846">
    <property type="entry name" value="AAA_10"/>
    <property type="match status" value="1"/>
</dbReference>
<dbReference type="OrthoDB" id="4647520at2"/>
<proteinExistence type="predicted"/>
<dbReference type="SUPFAM" id="SSF52540">
    <property type="entry name" value="P-loop containing nucleoside triphosphate hydrolases"/>
    <property type="match status" value="1"/>
</dbReference>
<dbReference type="Proteomes" id="UP000435837">
    <property type="component" value="Unassembled WGS sequence"/>
</dbReference>
<dbReference type="Gene3D" id="1.10.8.730">
    <property type="match status" value="1"/>
</dbReference>
<evidence type="ECO:0000313" key="2">
    <source>
        <dbReference type="Proteomes" id="UP000435837"/>
    </source>
</evidence>
<evidence type="ECO:0000313" key="1">
    <source>
        <dbReference type="EMBL" id="GFE07198.1"/>
    </source>
</evidence>
<organism evidence="1 2">
    <name type="scientific">Streptomyces caniferus</name>
    <dbReference type="NCBI Taxonomy" id="285557"/>
    <lineage>
        <taxon>Bacteria</taxon>
        <taxon>Bacillati</taxon>
        <taxon>Actinomycetota</taxon>
        <taxon>Actinomycetes</taxon>
        <taxon>Kitasatosporales</taxon>
        <taxon>Streptomycetaceae</taxon>
        <taxon>Streptomyces</taxon>
    </lineage>
</organism>
<comment type="caution">
    <text evidence="1">The sequence shown here is derived from an EMBL/GenBank/DDBJ whole genome shotgun (WGS) entry which is preliminary data.</text>
</comment>
<dbReference type="PIRSF" id="PIRSF015040">
    <property type="entry name" value="ATPase_SAG2001_prd"/>
    <property type="match status" value="1"/>
</dbReference>
<gene>
    <name evidence="1" type="ORF">Scani_34660</name>
</gene>
<dbReference type="InterPro" id="IPR027417">
    <property type="entry name" value="P-loop_NTPase"/>
</dbReference>